<feature type="coiled-coil region" evidence="1">
    <location>
        <begin position="187"/>
        <end position="239"/>
    </location>
</feature>
<gene>
    <name evidence="2" type="ORF">PSON_ATCC_30995.1.T1410122</name>
</gene>
<feature type="coiled-coil region" evidence="1">
    <location>
        <begin position="4"/>
        <end position="31"/>
    </location>
</feature>
<name>A0A8S1R5P3_9CILI</name>
<reference evidence="2" key="1">
    <citation type="submission" date="2021-01" db="EMBL/GenBank/DDBJ databases">
        <authorList>
            <consortium name="Genoscope - CEA"/>
            <person name="William W."/>
        </authorList>
    </citation>
    <scope>NUCLEOTIDE SEQUENCE</scope>
</reference>
<dbReference type="AlphaFoldDB" id="A0A8S1R5P3"/>
<keyword evidence="1" id="KW-0175">Coiled coil</keyword>
<evidence type="ECO:0000313" key="2">
    <source>
        <dbReference type="EMBL" id="CAD8122959.1"/>
    </source>
</evidence>
<keyword evidence="3" id="KW-1185">Reference proteome</keyword>
<comment type="caution">
    <text evidence="2">The sequence shown here is derived from an EMBL/GenBank/DDBJ whole genome shotgun (WGS) entry which is preliminary data.</text>
</comment>
<evidence type="ECO:0000313" key="3">
    <source>
        <dbReference type="Proteomes" id="UP000692954"/>
    </source>
</evidence>
<protein>
    <submittedName>
        <fullName evidence="2">Uncharacterized protein</fullName>
    </submittedName>
</protein>
<evidence type="ECO:0000256" key="1">
    <source>
        <dbReference type="SAM" id="Coils"/>
    </source>
</evidence>
<dbReference type="Proteomes" id="UP000692954">
    <property type="component" value="Unassembled WGS sequence"/>
</dbReference>
<feature type="coiled-coil region" evidence="1">
    <location>
        <begin position="68"/>
        <end position="142"/>
    </location>
</feature>
<dbReference type="EMBL" id="CAJJDN010000141">
    <property type="protein sequence ID" value="CAD8122959.1"/>
    <property type="molecule type" value="Genomic_DNA"/>
</dbReference>
<accession>A0A8S1R5P3</accession>
<sequence length="326" mass="39060">MTFGNKALKKNNKLEQTINEITQQNKLIIDQLKDNQNNLHLKLFDYQCQIWEDESQTIEGDPQYQEEIRNLNNLRDQTIEQMKQVIRNVQQLQNQQQNQQNQNFQQGQIQDDGDFQNILNQIKQANQLIQETENQLEYFRKTIQFYIDQNINDNDQKQKVKISIMSGLKQISFTVVRQVFERVVQSLKEFKISNERLNQNNQVLQEKLTEQQRENNQSNEQFKGLVDKLQSQLNQEIKRHKNQLEIEGYKLLIMITNIIIYQKHQVDYKKDFLGDQDQIFINQLIIAQHCLQVKILIYKEIQNQYQRLRVQSQILGIRVQVMILIV</sequence>
<proteinExistence type="predicted"/>
<organism evidence="2 3">
    <name type="scientific">Paramecium sonneborni</name>
    <dbReference type="NCBI Taxonomy" id="65129"/>
    <lineage>
        <taxon>Eukaryota</taxon>
        <taxon>Sar</taxon>
        <taxon>Alveolata</taxon>
        <taxon>Ciliophora</taxon>
        <taxon>Intramacronucleata</taxon>
        <taxon>Oligohymenophorea</taxon>
        <taxon>Peniculida</taxon>
        <taxon>Parameciidae</taxon>
        <taxon>Paramecium</taxon>
    </lineage>
</organism>